<comment type="caution">
    <text evidence="4">The sequence shown here is derived from an EMBL/GenBank/DDBJ whole genome shotgun (WGS) entry which is preliminary data.</text>
</comment>
<evidence type="ECO:0000259" key="3">
    <source>
        <dbReference type="Pfam" id="PF03713"/>
    </source>
</evidence>
<name>A0A2A7MRU0_MYCAG</name>
<reference evidence="4 5" key="1">
    <citation type="submission" date="2017-10" db="EMBL/GenBank/DDBJ databases">
        <title>The new phylogeny of genus Mycobacterium.</title>
        <authorList>
            <person name="Tortoli E."/>
            <person name="Trovato A."/>
            <person name="Cirillo D.M."/>
        </authorList>
    </citation>
    <scope>NUCLEOTIDE SEQUENCE [LARGE SCALE GENOMIC DNA]</scope>
    <source>
        <strain evidence="4 5">CCUG37673</strain>
    </source>
</reference>
<evidence type="ECO:0000256" key="2">
    <source>
        <dbReference type="SAM" id="SignalP"/>
    </source>
</evidence>
<feature type="domain" description="DUF305" evidence="3">
    <location>
        <begin position="59"/>
        <end position="214"/>
    </location>
</feature>
<feature type="signal peptide" evidence="2">
    <location>
        <begin position="1"/>
        <end position="19"/>
    </location>
</feature>
<evidence type="ECO:0000313" key="5">
    <source>
        <dbReference type="Proteomes" id="UP000220914"/>
    </source>
</evidence>
<organism evidence="4 5">
    <name type="scientific">Mycolicibacterium agri</name>
    <name type="common">Mycobacterium agri</name>
    <dbReference type="NCBI Taxonomy" id="36811"/>
    <lineage>
        <taxon>Bacteria</taxon>
        <taxon>Bacillati</taxon>
        <taxon>Actinomycetota</taxon>
        <taxon>Actinomycetes</taxon>
        <taxon>Mycobacteriales</taxon>
        <taxon>Mycobacteriaceae</taxon>
        <taxon>Mycolicibacterium</taxon>
    </lineage>
</organism>
<proteinExistence type="predicted"/>
<feature type="chain" id="PRO_5039387456" evidence="2">
    <location>
        <begin position="20"/>
        <end position="217"/>
    </location>
</feature>
<feature type="region of interest" description="Disordered" evidence="1">
    <location>
        <begin position="25"/>
        <end position="55"/>
    </location>
</feature>
<dbReference type="Gene3D" id="1.20.1260.10">
    <property type="match status" value="1"/>
</dbReference>
<dbReference type="OrthoDB" id="26872at2"/>
<keyword evidence="5" id="KW-1185">Reference proteome</keyword>
<keyword evidence="2" id="KW-0732">Signal</keyword>
<evidence type="ECO:0000313" key="4">
    <source>
        <dbReference type="EMBL" id="PEG34213.1"/>
    </source>
</evidence>
<sequence>MRTKMMAIAAGAAAAIALATGCSSEAGTEHAGGHNSPTSAGAAPAESAAPSSQTHNEADVMFAQHMIPHHEQAVEMSDIVLGKQGIDPRVTELATQIKAAQAPEIQQMQGWLNEWGNPPMPPMTASEGHDGHDMGGMSGDMMGMMSPEQMTALQNAEAVEASRLFLSGMITHHEGAIDMAQNEIKDGQFQPAIDLAHSIETSQQKEIDEMKGILGSL</sequence>
<dbReference type="PROSITE" id="PS51257">
    <property type="entry name" value="PROKAR_LIPOPROTEIN"/>
    <property type="match status" value="1"/>
</dbReference>
<gene>
    <name evidence="4" type="ORF">CQY20_26775</name>
</gene>
<dbReference type="InterPro" id="IPR012347">
    <property type="entry name" value="Ferritin-like"/>
</dbReference>
<evidence type="ECO:0000256" key="1">
    <source>
        <dbReference type="SAM" id="MobiDB-lite"/>
    </source>
</evidence>
<dbReference type="PANTHER" id="PTHR36933:SF1">
    <property type="entry name" value="SLL0788 PROTEIN"/>
    <property type="match status" value="1"/>
</dbReference>
<dbReference type="Pfam" id="PF03713">
    <property type="entry name" value="DUF305"/>
    <property type="match status" value="1"/>
</dbReference>
<accession>A0A2A7MRU0</accession>
<dbReference type="Proteomes" id="UP000220914">
    <property type="component" value="Unassembled WGS sequence"/>
</dbReference>
<dbReference type="EMBL" id="PDCP01000073">
    <property type="protein sequence ID" value="PEG34213.1"/>
    <property type="molecule type" value="Genomic_DNA"/>
</dbReference>
<feature type="compositionally biased region" description="Low complexity" evidence="1">
    <location>
        <begin position="36"/>
        <end position="52"/>
    </location>
</feature>
<dbReference type="AlphaFoldDB" id="A0A2A7MRU0"/>
<dbReference type="RefSeq" id="WP_097943231.1">
    <property type="nucleotide sequence ID" value="NZ_BLKS01000002.1"/>
</dbReference>
<dbReference type="InterPro" id="IPR005183">
    <property type="entry name" value="DUF305_CopM-like"/>
</dbReference>
<dbReference type="PANTHER" id="PTHR36933">
    <property type="entry name" value="SLL0788 PROTEIN"/>
    <property type="match status" value="1"/>
</dbReference>
<protein>
    <submittedName>
        <fullName evidence="4">DUF305 domain-containing protein</fullName>
    </submittedName>
</protein>